<comment type="caution">
    <text evidence="1">The sequence shown here is derived from an EMBL/GenBank/DDBJ whole genome shotgun (WGS) entry which is preliminary data.</text>
</comment>
<dbReference type="AlphaFoldDB" id="A0A7I8VHH3"/>
<evidence type="ECO:0000313" key="2">
    <source>
        <dbReference type="Proteomes" id="UP000549394"/>
    </source>
</evidence>
<protein>
    <submittedName>
        <fullName evidence="1">Uncharacterized protein</fullName>
    </submittedName>
</protein>
<dbReference type="OrthoDB" id="2373987at2759"/>
<dbReference type="EMBL" id="CAJFCJ010000005">
    <property type="protein sequence ID" value="CAD5115116.1"/>
    <property type="molecule type" value="Genomic_DNA"/>
</dbReference>
<dbReference type="Proteomes" id="UP000549394">
    <property type="component" value="Unassembled WGS sequence"/>
</dbReference>
<organism evidence="1 2">
    <name type="scientific">Dimorphilus gyrociliatus</name>
    <dbReference type="NCBI Taxonomy" id="2664684"/>
    <lineage>
        <taxon>Eukaryota</taxon>
        <taxon>Metazoa</taxon>
        <taxon>Spiralia</taxon>
        <taxon>Lophotrochozoa</taxon>
        <taxon>Annelida</taxon>
        <taxon>Polychaeta</taxon>
        <taxon>Polychaeta incertae sedis</taxon>
        <taxon>Dinophilidae</taxon>
        <taxon>Dimorphilus</taxon>
    </lineage>
</organism>
<accession>A0A7I8VHH3</accession>
<sequence length="164" mass="18804">MRRLVSRFIHQWKKQMRQDGVNEDDLLEIKQDISSLRYELREDRKRESARTSSHIETVKRDVIRSIHQSNPSMDHACVVDPMSEISQAVHRPPSPSYAAYSPPTLSFLNPSEIDALRKEIIIGLKAEIRELAMEMVRDNGNNAAAPSAPSLNAELYHTHLYTQL</sequence>
<name>A0A7I8VHH3_9ANNE</name>
<reference evidence="1 2" key="1">
    <citation type="submission" date="2020-08" db="EMBL/GenBank/DDBJ databases">
        <authorList>
            <person name="Hejnol A."/>
        </authorList>
    </citation>
    <scope>NUCLEOTIDE SEQUENCE [LARGE SCALE GENOMIC DNA]</scope>
</reference>
<proteinExistence type="predicted"/>
<evidence type="ECO:0000313" key="1">
    <source>
        <dbReference type="EMBL" id="CAD5115116.1"/>
    </source>
</evidence>
<gene>
    <name evidence="1" type="ORF">DGYR_LOCUS3890</name>
</gene>
<keyword evidence="2" id="KW-1185">Reference proteome</keyword>